<keyword evidence="5" id="KW-0131">Cell cycle</keyword>
<keyword evidence="3" id="KW-0649">Protein kinase inhibitor</keyword>
<evidence type="ECO:0000256" key="2">
    <source>
        <dbReference type="ARBA" id="ARBA00006726"/>
    </source>
</evidence>
<comment type="similarity">
    <text evidence="2">Belongs to the CDI family.</text>
</comment>
<organism evidence="8">
    <name type="scientific">Xenopsylla cheopis</name>
    <name type="common">Oriental rat flea</name>
    <name type="synonym">Pulex cheopis</name>
    <dbReference type="NCBI Taxonomy" id="163159"/>
    <lineage>
        <taxon>Eukaryota</taxon>
        <taxon>Metazoa</taxon>
        <taxon>Ecdysozoa</taxon>
        <taxon>Arthropoda</taxon>
        <taxon>Hexapoda</taxon>
        <taxon>Insecta</taxon>
        <taxon>Pterygota</taxon>
        <taxon>Neoptera</taxon>
        <taxon>Endopterygota</taxon>
        <taxon>Siphonaptera</taxon>
        <taxon>Pulicidae</taxon>
        <taxon>Xenopsyllinae</taxon>
        <taxon>Xenopsylla</taxon>
    </lineage>
</organism>
<dbReference type="AlphaFoldDB" id="A0A6M2DLB9"/>
<evidence type="ECO:0000313" key="8">
    <source>
        <dbReference type="EMBL" id="NOV47062.1"/>
    </source>
</evidence>
<name>A0A6M2DLB9_XENCH</name>
<dbReference type="PANTHER" id="PTHR10265">
    <property type="entry name" value="CYCLIN-DEPENDENT KINASE INHIBITOR 1"/>
    <property type="match status" value="1"/>
</dbReference>
<feature type="domain" description="Cyclin-dependent kinase inhibitor" evidence="7">
    <location>
        <begin position="40"/>
        <end position="88"/>
    </location>
</feature>
<accession>A0A6M2DLB9</accession>
<reference evidence="8" key="1">
    <citation type="submission" date="2020-03" db="EMBL/GenBank/DDBJ databases">
        <title>Transcriptomic Profiling of the Digestive Tract of the Rat Flea, Xenopsylla cheopis, Following Blood Feeding and Infection with Yersinia pestis.</title>
        <authorList>
            <person name="Bland D.M."/>
            <person name="Martens C.A."/>
            <person name="Virtaneva K."/>
            <person name="Kanakabandi K."/>
            <person name="Long D."/>
            <person name="Rosenke R."/>
            <person name="Saturday G.A."/>
            <person name="Hoyt F.H."/>
            <person name="Bruno D.P."/>
            <person name="Ribeiro J.M.C."/>
            <person name="Hinnebusch J."/>
        </authorList>
    </citation>
    <scope>NUCLEOTIDE SEQUENCE</scope>
</reference>
<evidence type="ECO:0000256" key="3">
    <source>
        <dbReference type="ARBA" id="ARBA00023013"/>
    </source>
</evidence>
<sequence>MSASVYNQILMSDLKVLRTGTASDVCKAPSSQGIAKIRRNLFGPVDHEFNRKFVTEELFKIQSQAAEKWSFDFVNERPLPGRFKWEKVGGSAKVTKERLELASARVTGTPIQIVTTEQPILRATNTERIHNGEVTPPSQIQKTDDGNILTKSSRQPKITNYMKHCKRPISGKKLNNSTIKKRRLTSPAPIS</sequence>
<keyword evidence="4" id="KW-0539">Nucleus</keyword>
<protein>
    <submittedName>
        <fullName evidence="8">Putative cyclin-dependent kinase inhibitor</fullName>
    </submittedName>
</protein>
<dbReference type="PANTHER" id="PTHR10265:SF45">
    <property type="entry name" value="DACAPO"/>
    <property type="match status" value="1"/>
</dbReference>
<evidence type="ECO:0000256" key="1">
    <source>
        <dbReference type="ARBA" id="ARBA00004123"/>
    </source>
</evidence>
<evidence type="ECO:0000259" key="7">
    <source>
        <dbReference type="Pfam" id="PF02234"/>
    </source>
</evidence>
<evidence type="ECO:0000256" key="4">
    <source>
        <dbReference type="ARBA" id="ARBA00023242"/>
    </source>
</evidence>
<dbReference type="GO" id="GO:0051726">
    <property type="term" value="P:regulation of cell cycle"/>
    <property type="evidence" value="ECO:0007669"/>
    <property type="project" value="InterPro"/>
</dbReference>
<comment type="subcellular location">
    <subcellularLocation>
        <location evidence="1">Nucleus</location>
    </subcellularLocation>
</comment>
<feature type="region of interest" description="Disordered" evidence="6">
    <location>
        <begin position="169"/>
        <end position="191"/>
    </location>
</feature>
<proteinExistence type="inferred from homology"/>
<evidence type="ECO:0000256" key="6">
    <source>
        <dbReference type="SAM" id="MobiDB-lite"/>
    </source>
</evidence>
<dbReference type="InterPro" id="IPR044898">
    <property type="entry name" value="CDI_dom_sf"/>
</dbReference>
<dbReference type="Pfam" id="PF02234">
    <property type="entry name" value="CDI"/>
    <property type="match status" value="1"/>
</dbReference>
<dbReference type="InterPro" id="IPR003175">
    <property type="entry name" value="CDI_dom"/>
</dbReference>
<dbReference type="GO" id="GO:0005634">
    <property type="term" value="C:nucleus"/>
    <property type="evidence" value="ECO:0007669"/>
    <property type="project" value="UniProtKB-SubCell"/>
</dbReference>
<dbReference type="GO" id="GO:0004861">
    <property type="term" value="F:cyclin-dependent protein serine/threonine kinase inhibitor activity"/>
    <property type="evidence" value="ECO:0007669"/>
    <property type="project" value="InterPro"/>
</dbReference>
<evidence type="ECO:0000256" key="5">
    <source>
        <dbReference type="ARBA" id="ARBA00023306"/>
    </source>
</evidence>
<dbReference type="EMBL" id="GIIL01003336">
    <property type="protein sequence ID" value="NOV47062.1"/>
    <property type="molecule type" value="Transcribed_RNA"/>
</dbReference>
<dbReference type="Gene3D" id="4.10.365.10">
    <property type="entry name" value="p27"/>
    <property type="match status" value="1"/>
</dbReference>